<evidence type="ECO:0000313" key="10">
    <source>
        <dbReference type="EMBL" id="KAK4526542.1"/>
    </source>
</evidence>
<evidence type="ECO:0000259" key="9">
    <source>
        <dbReference type="Pfam" id="PF05182"/>
    </source>
</evidence>
<evidence type="ECO:0000256" key="3">
    <source>
        <dbReference type="ARBA" id="ARBA00017456"/>
    </source>
</evidence>
<accession>A0AAV9IGH6</accession>
<reference evidence="10 11" key="1">
    <citation type="submission" date="2022-07" db="EMBL/GenBank/DDBJ databases">
        <title>Genome-wide signatures of adaptation to extreme environments.</title>
        <authorList>
            <person name="Cho C.H."/>
            <person name="Yoon H.S."/>
        </authorList>
    </citation>
    <scope>NUCLEOTIDE SEQUENCE [LARGE SCALE GENOMIC DNA]</scope>
    <source>
        <strain evidence="10 11">108.79 E11</strain>
    </source>
</reference>
<feature type="compositionally biased region" description="Acidic residues" evidence="8">
    <location>
        <begin position="1"/>
        <end position="10"/>
    </location>
</feature>
<feature type="compositionally biased region" description="Basic and acidic residues" evidence="8">
    <location>
        <begin position="21"/>
        <end position="37"/>
    </location>
</feature>
<evidence type="ECO:0000256" key="5">
    <source>
        <dbReference type="ARBA" id="ARBA00022664"/>
    </source>
</evidence>
<feature type="region of interest" description="Disordered" evidence="8">
    <location>
        <begin position="203"/>
        <end position="286"/>
    </location>
</feature>
<evidence type="ECO:0000256" key="7">
    <source>
        <dbReference type="ARBA" id="ARBA00031816"/>
    </source>
</evidence>
<keyword evidence="11" id="KW-1185">Reference proteome</keyword>
<feature type="compositionally biased region" description="Acidic residues" evidence="8">
    <location>
        <begin position="38"/>
        <end position="58"/>
    </location>
</feature>
<feature type="domain" description="Pre-mRNA polyadenylation factor Fip1" evidence="9">
    <location>
        <begin position="145"/>
        <end position="185"/>
    </location>
</feature>
<comment type="similarity">
    <text evidence="2">Belongs to the FIP1 family.</text>
</comment>
<evidence type="ECO:0000256" key="8">
    <source>
        <dbReference type="SAM" id="MobiDB-lite"/>
    </source>
</evidence>
<keyword evidence="5" id="KW-0507">mRNA processing</keyword>
<name>A0AAV9IGH6_9RHOD</name>
<proteinExistence type="inferred from homology"/>
<sequence length="286" mass="31961">MQREEEEDIYGDYVPQPQGESLREGETKTEETRGRGGEEEEEEEEEATSDTSSDEDDVNVVLEPSSAYYGDNSTVGGSAGGDSKSLLGGGATTRHWQRPGYSSSGDGAMMGASAYNRGGLDLSLLPKPPADFPGANVDYSVFENEIDSLEEKPWREKGAELSDYFNYGFTEDTWREYCRRQQMMRLYSQSLMPIRTLDSGGPFHNNQPHYYHHHNNNMDSSGEPSRKVPRATQNRRYNPPPPYKSNLKLPNEATEAVDYAKPNEYNNDNDGDDVILTLTKPNVGDS</sequence>
<evidence type="ECO:0000313" key="11">
    <source>
        <dbReference type="Proteomes" id="UP001300502"/>
    </source>
</evidence>
<dbReference type="InterPro" id="IPR051187">
    <property type="entry name" value="Pre-mRNA_3'-end_processing_reg"/>
</dbReference>
<comment type="caution">
    <text evidence="10">The sequence shown here is derived from an EMBL/GenBank/DDBJ whole genome shotgun (WGS) entry which is preliminary data.</text>
</comment>
<dbReference type="GO" id="GO:0005847">
    <property type="term" value="C:mRNA cleavage and polyadenylation specificity factor complex"/>
    <property type="evidence" value="ECO:0007669"/>
    <property type="project" value="TreeGrafter"/>
</dbReference>
<protein>
    <recommendedName>
        <fullName evidence="3">Pre-mRNA 3'-end-processing factor FIP1</fullName>
    </recommendedName>
    <alternativeName>
        <fullName evidence="7">FIP1-like 1 protein</fullName>
    </alternativeName>
</protein>
<dbReference type="Proteomes" id="UP001300502">
    <property type="component" value="Unassembled WGS sequence"/>
</dbReference>
<dbReference type="PANTHER" id="PTHR13484">
    <property type="entry name" value="FIP1-LIKE 1 PROTEIN"/>
    <property type="match status" value="1"/>
</dbReference>
<evidence type="ECO:0000256" key="2">
    <source>
        <dbReference type="ARBA" id="ARBA00007459"/>
    </source>
</evidence>
<evidence type="ECO:0000256" key="6">
    <source>
        <dbReference type="ARBA" id="ARBA00023242"/>
    </source>
</evidence>
<dbReference type="InterPro" id="IPR007854">
    <property type="entry name" value="Fip1_dom"/>
</dbReference>
<dbReference type="Pfam" id="PF05182">
    <property type="entry name" value="Fip1"/>
    <property type="match status" value="1"/>
</dbReference>
<keyword evidence="6" id="KW-0539">Nucleus</keyword>
<comment type="subcellular location">
    <subcellularLocation>
        <location evidence="1">Nucleus</location>
    </subcellularLocation>
</comment>
<evidence type="ECO:0000256" key="1">
    <source>
        <dbReference type="ARBA" id="ARBA00004123"/>
    </source>
</evidence>
<dbReference type="PANTHER" id="PTHR13484:SF9">
    <property type="entry name" value="PRE-MRNA 3'-END-PROCESSING FACTOR FIP1"/>
    <property type="match status" value="1"/>
</dbReference>
<dbReference type="AlphaFoldDB" id="A0AAV9IGH6"/>
<feature type="region of interest" description="Disordered" evidence="8">
    <location>
        <begin position="1"/>
        <end position="88"/>
    </location>
</feature>
<dbReference type="GO" id="GO:0006397">
    <property type="term" value="P:mRNA processing"/>
    <property type="evidence" value="ECO:0007669"/>
    <property type="project" value="UniProtKB-KW"/>
</dbReference>
<gene>
    <name evidence="10" type="ORF">GAYE_SCF25G4458</name>
</gene>
<evidence type="ECO:0000256" key="4">
    <source>
        <dbReference type="ARBA" id="ARBA00022553"/>
    </source>
</evidence>
<keyword evidence="4" id="KW-0597">Phosphoprotein</keyword>
<organism evidence="10 11">
    <name type="scientific">Galdieria yellowstonensis</name>
    <dbReference type="NCBI Taxonomy" id="3028027"/>
    <lineage>
        <taxon>Eukaryota</taxon>
        <taxon>Rhodophyta</taxon>
        <taxon>Bangiophyceae</taxon>
        <taxon>Galdieriales</taxon>
        <taxon>Galdieriaceae</taxon>
        <taxon>Galdieria</taxon>
    </lineage>
</organism>
<dbReference type="EMBL" id="JANCYU010000041">
    <property type="protein sequence ID" value="KAK4526542.1"/>
    <property type="molecule type" value="Genomic_DNA"/>
</dbReference>